<organism evidence="11 12">
    <name type="scientific">Agrobacterium vitis</name>
    <name type="common">Rhizobium vitis</name>
    <dbReference type="NCBI Taxonomy" id="373"/>
    <lineage>
        <taxon>Bacteria</taxon>
        <taxon>Pseudomonadati</taxon>
        <taxon>Pseudomonadota</taxon>
        <taxon>Alphaproteobacteria</taxon>
        <taxon>Hyphomicrobiales</taxon>
        <taxon>Rhizobiaceae</taxon>
        <taxon>Rhizobium/Agrobacterium group</taxon>
        <taxon>Agrobacterium</taxon>
    </lineage>
</organism>
<dbReference type="CDD" id="cd00688">
    <property type="entry name" value="ISOPREN_C2_like"/>
    <property type="match status" value="1"/>
</dbReference>
<evidence type="ECO:0000256" key="5">
    <source>
        <dbReference type="ARBA" id="ARBA00022723"/>
    </source>
</evidence>
<dbReference type="GO" id="GO:0008318">
    <property type="term" value="F:protein prenyltransferase activity"/>
    <property type="evidence" value="ECO:0007669"/>
    <property type="project" value="InterPro"/>
</dbReference>
<reference evidence="11" key="1">
    <citation type="submission" date="2020-11" db="EMBL/GenBank/DDBJ databases">
        <title>Agrobacterium vitis strain K377 genome.</title>
        <authorList>
            <person name="Xi H."/>
        </authorList>
    </citation>
    <scope>NUCLEOTIDE SEQUENCE</scope>
    <source>
        <strain evidence="11">K377</strain>
    </source>
</reference>
<name>A0AAE2RFM9_AGRVI</name>
<keyword evidence="4" id="KW-0808">Transferase</keyword>
<proteinExistence type="inferred from homology"/>
<comment type="caution">
    <text evidence="11">The sequence shown here is derived from an EMBL/GenBank/DDBJ whole genome shotgun (WGS) entry which is preliminary data.</text>
</comment>
<sequence length="581" mass="63560">MIQPATLSASEGFRFLRTTDGGAGTGSSDLWATYAAIRTLTWLKRPPSAERSEEISSYVISCQNPDGSFSWQRGLPSDIWATFYCTQALGDIGVEIKPTSSLIDWLHSLQSPEGGFAMKPGQTPDVWATYYATRVFREIVGVPVPNVEKLAKWLSGLQCSNGGLAWNPASAGVDTRATYYAVHAKHVAGIVEPIWNVSDLVSWLQSMQDPVGGFRFGPEYKPCLWATFRATRALTKVDARPLDVTKCRDWILQRYNGRGFVRWEDYQATDVWANFSAVGALQAIGVDVSASVTAAVESTIEQFGISGGGYTYREPVAAGDALTTASALIHAYNQQDTSSVDVLSMWLRRAHMPWEDGIMYMPGRGAEVRCTLWAIASLGYIGRKLDSPPRVAKWIGELQNPDGGFGYWQGRGSDLVSTSAAVSILYLLGNDISQTIDVRQLSMFVRSCLRGTWASNIPGGPMNTSASAQASRLLWILGEFQASKTLLTGLNGRVRLGGYFEQDGGLPTLYATYQAALALSEQAQPLSPQLSRFLDRLCSPSGVIGWTPMGAIRQDPLVIPLYSLLRRKLREPAFRLPPLVL</sequence>
<keyword evidence="6" id="KW-0677">Repeat</keyword>
<dbReference type="RefSeq" id="WP_194417183.1">
    <property type="nucleotide sequence ID" value="NZ_JACXXJ020000005.1"/>
</dbReference>
<dbReference type="PANTHER" id="PTHR11774:SF11">
    <property type="entry name" value="GERANYLGERANYL TRANSFERASE TYPE-2 SUBUNIT BETA"/>
    <property type="match status" value="1"/>
</dbReference>
<evidence type="ECO:0000259" key="10">
    <source>
        <dbReference type="Pfam" id="PF00432"/>
    </source>
</evidence>
<evidence type="ECO:0000256" key="1">
    <source>
        <dbReference type="ARBA" id="ARBA00001947"/>
    </source>
</evidence>
<evidence type="ECO:0000256" key="4">
    <source>
        <dbReference type="ARBA" id="ARBA00022679"/>
    </source>
</evidence>
<dbReference type="InterPro" id="IPR045089">
    <property type="entry name" value="PGGT1B-like"/>
</dbReference>
<dbReference type="PANTHER" id="PTHR11774">
    <property type="entry name" value="GERANYLGERANYL TRANSFERASE TYPE BETA SUBUNIT"/>
    <property type="match status" value="1"/>
</dbReference>
<dbReference type="InterPro" id="IPR001330">
    <property type="entry name" value="Prenyltrans"/>
</dbReference>
<dbReference type="Pfam" id="PF00432">
    <property type="entry name" value="Prenyltrans"/>
    <property type="match status" value="4"/>
</dbReference>
<feature type="domain" description="Prenyltransferase alpha-alpha toroid" evidence="10">
    <location>
        <begin position="77"/>
        <end position="187"/>
    </location>
</feature>
<dbReference type="SUPFAM" id="SSF48239">
    <property type="entry name" value="Terpenoid cyclases/Protein prenyltransferases"/>
    <property type="match status" value="3"/>
</dbReference>
<evidence type="ECO:0000256" key="8">
    <source>
        <dbReference type="ARBA" id="ARBA00030816"/>
    </source>
</evidence>
<evidence type="ECO:0000256" key="9">
    <source>
        <dbReference type="ARBA" id="ARBA00032766"/>
    </source>
</evidence>
<evidence type="ECO:0000256" key="3">
    <source>
        <dbReference type="ARBA" id="ARBA00022602"/>
    </source>
</evidence>
<dbReference type="EMBL" id="JACXXJ020000005">
    <property type="protein sequence ID" value="MBF2717655.1"/>
    <property type="molecule type" value="Genomic_DNA"/>
</dbReference>
<comment type="similarity">
    <text evidence="2">Belongs to the protein prenyltransferase subunit beta family.</text>
</comment>
<feature type="domain" description="Prenyltransferase alpha-alpha toroid" evidence="10">
    <location>
        <begin position="26"/>
        <end position="74"/>
    </location>
</feature>
<evidence type="ECO:0000313" key="12">
    <source>
        <dbReference type="Proteomes" id="UP000655037"/>
    </source>
</evidence>
<dbReference type="AlphaFoldDB" id="A0AAE2RFM9"/>
<evidence type="ECO:0000313" key="11">
    <source>
        <dbReference type="EMBL" id="MBF2717655.1"/>
    </source>
</evidence>
<protein>
    <recommendedName>
        <fullName evidence="8">Geranylgeranyl transferase type II subunit beta</fullName>
    </recommendedName>
    <alternativeName>
        <fullName evidence="9">Type II protein geranyl-geranyltransferase subunit beta</fullName>
    </alternativeName>
</protein>
<evidence type="ECO:0000256" key="6">
    <source>
        <dbReference type="ARBA" id="ARBA00022737"/>
    </source>
</evidence>
<keyword evidence="3" id="KW-0637">Prenyltransferase</keyword>
<keyword evidence="5" id="KW-0479">Metal-binding</keyword>
<keyword evidence="7" id="KW-0862">Zinc</keyword>
<gene>
    <name evidence="11" type="ORF">IEI95_025955</name>
</gene>
<dbReference type="InterPro" id="IPR008930">
    <property type="entry name" value="Terpenoid_cyclase/PrenylTrfase"/>
</dbReference>
<feature type="domain" description="Prenyltransferase alpha-alpha toroid" evidence="10">
    <location>
        <begin position="198"/>
        <end position="357"/>
    </location>
</feature>
<evidence type="ECO:0000256" key="2">
    <source>
        <dbReference type="ARBA" id="ARBA00010497"/>
    </source>
</evidence>
<comment type="cofactor">
    <cofactor evidence="1">
        <name>Zn(2+)</name>
        <dbReference type="ChEBI" id="CHEBI:29105"/>
    </cofactor>
</comment>
<dbReference type="Gene3D" id="1.50.10.20">
    <property type="match status" value="4"/>
</dbReference>
<dbReference type="Proteomes" id="UP000655037">
    <property type="component" value="Unassembled WGS sequence"/>
</dbReference>
<feature type="domain" description="Prenyltransferase alpha-alpha toroid" evidence="10">
    <location>
        <begin position="370"/>
        <end position="477"/>
    </location>
</feature>
<evidence type="ECO:0000256" key="7">
    <source>
        <dbReference type="ARBA" id="ARBA00022833"/>
    </source>
</evidence>
<dbReference type="GO" id="GO:0046872">
    <property type="term" value="F:metal ion binding"/>
    <property type="evidence" value="ECO:0007669"/>
    <property type="project" value="UniProtKB-KW"/>
</dbReference>
<accession>A0AAE2RFM9</accession>